<dbReference type="InterPro" id="IPR001128">
    <property type="entry name" value="Cyt_P450"/>
</dbReference>
<dbReference type="InterPro" id="IPR050121">
    <property type="entry name" value="Cytochrome_P450_monoxygenase"/>
</dbReference>
<evidence type="ECO:0000256" key="6">
    <source>
        <dbReference type="ARBA" id="ARBA00022692"/>
    </source>
</evidence>
<comment type="pathway">
    <text evidence="3">Secondary metabolite biosynthesis; terpenoid biosynthesis.</text>
</comment>
<dbReference type="PANTHER" id="PTHR24305">
    <property type="entry name" value="CYTOCHROME P450"/>
    <property type="match status" value="1"/>
</dbReference>
<keyword evidence="8" id="KW-1133">Transmembrane helix</keyword>
<evidence type="ECO:0008006" key="17">
    <source>
        <dbReference type="Google" id="ProtNLM"/>
    </source>
</evidence>
<gene>
    <name evidence="15" type="ORF">NP233_g4425</name>
</gene>
<sequence>MLASPLSAQVVPSSPFPHLTAAMEQRILAYTGLASLLFLSIYKVFSHWKTPKVATPLKGPKNISFIFGFYRYIQEQDDPGAVYEAWSKEYGPAFTVPGPFGTKRVVICDPKANTHFYSRETYGYVQPKLARVFIENLFGRGLLWSEGDSHKRQRKAVTPAFSNAAIRRLAAVFHDSAHKMKISWDAIIDSSKTEYAVFDVQKWMNHVSLDSIGIAGFGHDFAALDGKNTPVLDVFDSFDDANTDFFSRIIFFLGPVFPTLQNLPTRSNRMLRRLRETMGKIADELLERSRRVKMDGKEDSVTADKSIIGLLGWFSLRAKFPVAVDLSSLVKSENAGTQLHMSSEEVLAQMNTLLLAGYETTSISLTWALIELSRRVDKQERLRHELRSVVGGAEPSWEQITAGLPYLDAVVHEVLRLHPPVGETTRVAAEDDVIPFSAPITTADGRTTDKLLIAKGTIVSSPIAYLNTAEILWGHDSSEFVPERWLDERFNRAKAITGHRHILTFSDGPRICLGRTFALVEFKIFLATMIGQYRFELPDGPATPIVKHPSILPRPKVKGCEGGQVLLKVWRLGVE</sequence>
<comment type="caution">
    <text evidence="15">The sequence shown here is derived from an EMBL/GenBank/DDBJ whole genome shotgun (WGS) entry which is preliminary data.</text>
</comment>
<reference evidence="15" key="1">
    <citation type="submission" date="2022-07" db="EMBL/GenBank/DDBJ databases">
        <title>Genome Sequence of Leucocoprinus birnbaumii.</title>
        <authorList>
            <person name="Buettner E."/>
        </authorList>
    </citation>
    <scope>NUCLEOTIDE SEQUENCE</scope>
    <source>
        <strain evidence="15">VT141</strain>
    </source>
</reference>
<evidence type="ECO:0000256" key="10">
    <source>
        <dbReference type="ARBA" id="ARBA00023004"/>
    </source>
</evidence>
<dbReference type="CDD" id="cd11069">
    <property type="entry name" value="CYP_FUM15-like"/>
    <property type="match status" value="1"/>
</dbReference>
<evidence type="ECO:0000256" key="2">
    <source>
        <dbReference type="ARBA" id="ARBA00004370"/>
    </source>
</evidence>
<dbReference type="Gene3D" id="1.10.630.10">
    <property type="entry name" value="Cytochrome P450"/>
    <property type="match status" value="1"/>
</dbReference>
<dbReference type="GO" id="GO:0016020">
    <property type="term" value="C:membrane"/>
    <property type="evidence" value="ECO:0007669"/>
    <property type="project" value="UniProtKB-SubCell"/>
</dbReference>
<evidence type="ECO:0000256" key="9">
    <source>
        <dbReference type="ARBA" id="ARBA00023002"/>
    </source>
</evidence>
<dbReference type="PRINTS" id="PR00463">
    <property type="entry name" value="EP450I"/>
</dbReference>
<evidence type="ECO:0000256" key="7">
    <source>
        <dbReference type="ARBA" id="ARBA00022723"/>
    </source>
</evidence>
<evidence type="ECO:0000256" key="11">
    <source>
        <dbReference type="ARBA" id="ARBA00023033"/>
    </source>
</evidence>
<evidence type="ECO:0000256" key="3">
    <source>
        <dbReference type="ARBA" id="ARBA00004721"/>
    </source>
</evidence>
<dbReference type="InterPro" id="IPR036396">
    <property type="entry name" value="Cyt_P450_sf"/>
</dbReference>
<organism evidence="15 16">
    <name type="scientific">Leucocoprinus birnbaumii</name>
    <dbReference type="NCBI Taxonomy" id="56174"/>
    <lineage>
        <taxon>Eukaryota</taxon>
        <taxon>Fungi</taxon>
        <taxon>Dikarya</taxon>
        <taxon>Basidiomycota</taxon>
        <taxon>Agaricomycotina</taxon>
        <taxon>Agaricomycetes</taxon>
        <taxon>Agaricomycetidae</taxon>
        <taxon>Agaricales</taxon>
        <taxon>Agaricineae</taxon>
        <taxon>Agaricaceae</taxon>
        <taxon>Leucocoprinus</taxon>
    </lineage>
</organism>
<feature type="binding site" description="axial binding residue" evidence="13">
    <location>
        <position position="512"/>
    </location>
    <ligand>
        <name>heme</name>
        <dbReference type="ChEBI" id="CHEBI:30413"/>
    </ligand>
    <ligandPart>
        <name>Fe</name>
        <dbReference type="ChEBI" id="CHEBI:18248"/>
    </ligandPart>
</feature>
<evidence type="ECO:0000256" key="13">
    <source>
        <dbReference type="PIRSR" id="PIRSR602401-1"/>
    </source>
</evidence>
<evidence type="ECO:0000256" key="12">
    <source>
        <dbReference type="ARBA" id="ARBA00023136"/>
    </source>
</evidence>
<evidence type="ECO:0000256" key="14">
    <source>
        <dbReference type="RuleBase" id="RU000461"/>
    </source>
</evidence>
<dbReference type="GO" id="GO:0020037">
    <property type="term" value="F:heme binding"/>
    <property type="evidence" value="ECO:0007669"/>
    <property type="project" value="InterPro"/>
</dbReference>
<dbReference type="PANTHER" id="PTHR24305:SF166">
    <property type="entry name" value="CYTOCHROME P450 12A4, MITOCHONDRIAL-RELATED"/>
    <property type="match status" value="1"/>
</dbReference>
<dbReference type="PROSITE" id="PS00086">
    <property type="entry name" value="CYTOCHROME_P450"/>
    <property type="match status" value="1"/>
</dbReference>
<name>A0AAD5VUQ3_9AGAR</name>
<dbReference type="InterPro" id="IPR002401">
    <property type="entry name" value="Cyt_P450_E_grp-I"/>
</dbReference>
<accession>A0AAD5VUQ3</accession>
<dbReference type="Pfam" id="PF00067">
    <property type="entry name" value="p450"/>
    <property type="match status" value="1"/>
</dbReference>
<keyword evidence="7 13" id="KW-0479">Metal-binding</keyword>
<evidence type="ECO:0000313" key="16">
    <source>
        <dbReference type="Proteomes" id="UP001213000"/>
    </source>
</evidence>
<keyword evidence="10 13" id="KW-0408">Iron</keyword>
<proteinExistence type="inferred from homology"/>
<dbReference type="Proteomes" id="UP001213000">
    <property type="component" value="Unassembled WGS sequence"/>
</dbReference>
<keyword evidence="16" id="KW-1185">Reference proteome</keyword>
<dbReference type="GO" id="GO:0005506">
    <property type="term" value="F:iron ion binding"/>
    <property type="evidence" value="ECO:0007669"/>
    <property type="project" value="InterPro"/>
</dbReference>
<dbReference type="InterPro" id="IPR017972">
    <property type="entry name" value="Cyt_P450_CS"/>
</dbReference>
<keyword evidence="11 14" id="KW-0503">Monooxygenase</keyword>
<dbReference type="AlphaFoldDB" id="A0AAD5VUQ3"/>
<dbReference type="SUPFAM" id="SSF48264">
    <property type="entry name" value="Cytochrome P450"/>
    <property type="match status" value="1"/>
</dbReference>
<protein>
    <recommendedName>
        <fullName evidence="17">Cytochrome P450</fullName>
    </recommendedName>
</protein>
<keyword evidence="9 14" id="KW-0560">Oxidoreductase</keyword>
<dbReference type="GO" id="GO:0016705">
    <property type="term" value="F:oxidoreductase activity, acting on paired donors, with incorporation or reduction of molecular oxygen"/>
    <property type="evidence" value="ECO:0007669"/>
    <property type="project" value="InterPro"/>
</dbReference>
<dbReference type="EMBL" id="JANIEX010000239">
    <property type="protein sequence ID" value="KAJ3570409.1"/>
    <property type="molecule type" value="Genomic_DNA"/>
</dbReference>
<dbReference type="GO" id="GO:0004497">
    <property type="term" value="F:monooxygenase activity"/>
    <property type="evidence" value="ECO:0007669"/>
    <property type="project" value="UniProtKB-KW"/>
</dbReference>
<comment type="subcellular location">
    <subcellularLocation>
        <location evidence="2">Membrane</location>
    </subcellularLocation>
</comment>
<evidence type="ECO:0000313" key="15">
    <source>
        <dbReference type="EMBL" id="KAJ3570409.1"/>
    </source>
</evidence>
<dbReference type="PRINTS" id="PR00385">
    <property type="entry name" value="P450"/>
</dbReference>
<evidence type="ECO:0000256" key="1">
    <source>
        <dbReference type="ARBA" id="ARBA00001971"/>
    </source>
</evidence>
<evidence type="ECO:0000256" key="5">
    <source>
        <dbReference type="ARBA" id="ARBA00022617"/>
    </source>
</evidence>
<keyword evidence="6" id="KW-0812">Transmembrane</keyword>
<keyword evidence="5 13" id="KW-0349">Heme</keyword>
<evidence type="ECO:0000256" key="4">
    <source>
        <dbReference type="ARBA" id="ARBA00010617"/>
    </source>
</evidence>
<comment type="similarity">
    <text evidence="4 14">Belongs to the cytochrome P450 family.</text>
</comment>
<comment type="cofactor">
    <cofactor evidence="1 13">
        <name>heme</name>
        <dbReference type="ChEBI" id="CHEBI:30413"/>
    </cofactor>
</comment>
<keyword evidence="12" id="KW-0472">Membrane</keyword>
<evidence type="ECO:0000256" key="8">
    <source>
        <dbReference type="ARBA" id="ARBA00022989"/>
    </source>
</evidence>